<keyword evidence="1" id="KW-0812">Transmembrane</keyword>
<name>A0A6J7SBL4_9ZZZZ</name>
<dbReference type="AlphaFoldDB" id="A0A6J7SBL4"/>
<feature type="transmembrane region" description="Helical" evidence="1">
    <location>
        <begin position="75"/>
        <end position="98"/>
    </location>
</feature>
<accession>A0A6J7SBL4</accession>
<proteinExistence type="predicted"/>
<evidence type="ECO:0000313" key="2">
    <source>
        <dbReference type="EMBL" id="CAB5038489.1"/>
    </source>
</evidence>
<keyword evidence="1" id="KW-1133">Transmembrane helix</keyword>
<keyword evidence="1" id="KW-0472">Membrane</keyword>
<reference evidence="2" key="1">
    <citation type="submission" date="2020-05" db="EMBL/GenBank/DDBJ databases">
        <authorList>
            <person name="Chiriac C."/>
            <person name="Salcher M."/>
            <person name="Ghai R."/>
            <person name="Kavagutti S V."/>
        </authorList>
    </citation>
    <scope>NUCLEOTIDE SEQUENCE</scope>
</reference>
<protein>
    <submittedName>
        <fullName evidence="2">Unannotated protein</fullName>
    </submittedName>
</protein>
<sequence>MAELAADHRGGRGSWPLRLMWLVVAGASLVTIAVLLYVSGASRAVGVVLFVIGAASLGAALVVRIRGRWPGRMWFVFVGALLALIALYGVALWIYALITPDTSV</sequence>
<feature type="transmembrane region" description="Helical" evidence="1">
    <location>
        <begin position="19"/>
        <end position="38"/>
    </location>
</feature>
<dbReference type="EMBL" id="CAFBPU010000055">
    <property type="protein sequence ID" value="CAB5038489.1"/>
    <property type="molecule type" value="Genomic_DNA"/>
</dbReference>
<feature type="transmembrane region" description="Helical" evidence="1">
    <location>
        <begin position="44"/>
        <end position="63"/>
    </location>
</feature>
<evidence type="ECO:0000256" key="1">
    <source>
        <dbReference type="SAM" id="Phobius"/>
    </source>
</evidence>
<gene>
    <name evidence="2" type="ORF">UFOPK4150_02022</name>
</gene>
<organism evidence="2">
    <name type="scientific">freshwater metagenome</name>
    <dbReference type="NCBI Taxonomy" id="449393"/>
    <lineage>
        <taxon>unclassified sequences</taxon>
        <taxon>metagenomes</taxon>
        <taxon>ecological metagenomes</taxon>
    </lineage>
</organism>